<sequence length="626" mass="69586">MNPPPQQKDDTQRTLGRASFQAPTRASLARSQPEIVQRAFSNLSTRSLQRSTKQGSHSKPQNQTETGAFGLRDRKALRLSLASDASLTLDKSSPSRRSSGLQAFAAPPRRVSRRILPSDLSFQSPRVAQGIRQGNGPSDSPEDQLASELSNVPGEADSLKNLDQSTLHEGLGEPDLPPTPTELGLERPPARPRGLLSSSPSTQRESWGKRRTTDYLEQSPSKLRSVYHGEGKEDLSNSGLSMGRALFSEPVLKRRRLKRQLSTDIKQLQDDIAELENLSKSSSHHTDYTGWNMNKLVSILAEEPSQISSTKPLSRDVHMSSLISTLLPFSRKSLRLTPEEPLQVNPFSLNELSQTKTYSTVFAPLNLEANSKTYCGPEPGVHLERHVLKLSAPSPFPSRLLDISINCETNSETQSILSISVPLDSERQVPVYLRQWIDSRLASPLLKLDLAGLCWGINRYWEAAISRAKLWSRLEDQFRELIINRGNTAEPGDHQAFNVPILKTLSLRRILPHLERTSMLFEYRSVDPLRVYLSCELTLDEWASEPQIVPEISISAPSKSDGSSGRKVEQDAKRLFHSILSENQSGRTSTDIEINADTIVQATQCILGALFGVDCDTHVSEGRTKR</sequence>
<evidence type="ECO:0000313" key="4">
    <source>
        <dbReference type="Proteomes" id="UP000327118"/>
    </source>
</evidence>
<feature type="region of interest" description="Disordered" evidence="2">
    <location>
        <begin position="1"/>
        <end position="219"/>
    </location>
</feature>
<feature type="coiled-coil region" evidence="1">
    <location>
        <begin position="258"/>
        <end position="285"/>
    </location>
</feature>
<dbReference type="EMBL" id="ML739209">
    <property type="protein sequence ID" value="KAE8350704.1"/>
    <property type="molecule type" value="Genomic_DNA"/>
</dbReference>
<dbReference type="AlphaFoldDB" id="A0A5N6YZ64"/>
<evidence type="ECO:0000313" key="3">
    <source>
        <dbReference type="EMBL" id="KAE8350704.1"/>
    </source>
</evidence>
<feature type="compositionally biased region" description="Low complexity" evidence="2">
    <location>
        <begin position="78"/>
        <end position="92"/>
    </location>
</feature>
<dbReference type="OrthoDB" id="4160836at2759"/>
<gene>
    <name evidence="3" type="ORF">BDV28DRAFT_150689</name>
</gene>
<feature type="compositionally biased region" description="Polar residues" evidence="2">
    <location>
        <begin position="39"/>
        <end position="66"/>
    </location>
</feature>
<accession>A0A5N6YZ64</accession>
<evidence type="ECO:0000256" key="1">
    <source>
        <dbReference type="SAM" id="Coils"/>
    </source>
</evidence>
<evidence type="ECO:0000256" key="2">
    <source>
        <dbReference type="SAM" id="MobiDB-lite"/>
    </source>
</evidence>
<keyword evidence="4" id="KW-1185">Reference proteome</keyword>
<reference evidence="4" key="1">
    <citation type="submission" date="2019-04" db="EMBL/GenBank/DDBJ databases">
        <title>Friends and foes A comparative genomics studyof 23 Aspergillus species from section Flavi.</title>
        <authorList>
            <consortium name="DOE Joint Genome Institute"/>
            <person name="Kjaerbolling I."/>
            <person name="Vesth T."/>
            <person name="Frisvad J.C."/>
            <person name="Nybo J.L."/>
            <person name="Theobald S."/>
            <person name="Kildgaard S."/>
            <person name="Isbrandt T."/>
            <person name="Kuo A."/>
            <person name="Sato A."/>
            <person name="Lyhne E.K."/>
            <person name="Kogle M.E."/>
            <person name="Wiebenga A."/>
            <person name="Kun R.S."/>
            <person name="Lubbers R.J."/>
            <person name="Makela M.R."/>
            <person name="Barry K."/>
            <person name="Chovatia M."/>
            <person name="Clum A."/>
            <person name="Daum C."/>
            <person name="Haridas S."/>
            <person name="He G."/>
            <person name="LaButti K."/>
            <person name="Lipzen A."/>
            <person name="Mondo S."/>
            <person name="Riley R."/>
            <person name="Salamov A."/>
            <person name="Simmons B.A."/>
            <person name="Magnuson J.K."/>
            <person name="Henrissat B."/>
            <person name="Mortensen U.H."/>
            <person name="Larsen T.O."/>
            <person name="Devries R.P."/>
            <person name="Grigoriev I.V."/>
            <person name="Machida M."/>
            <person name="Baker S.E."/>
            <person name="Andersen M.R."/>
        </authorList>
    </citation>
    <scope>NUCLEOTIDE SEQUENCE [LARGE SCALE GENOMIC DNA]</scope>
    <source>
        <strain evidence="4">CBS 553.77</strain>
    </source>
</reference>
<proteinExistence type="predicted"/>
<organism evidence="3 4">
    <name type="scientific">Aspergillus coremiiformis</name>
    <dbReference type="NCBI Taxonomy" id="138285"/>
    <lineage>
        <taxon>Eukaryota</taxon>
        <taxon>Fungi</taxon>
        <taxon>Dikarya</taxon>
        <taxon>Ascomycota</taxon>
        <taxon>Pezizomycotina</taxon>
        <taxon>Eurotiomycetes</taxon>
        <taxon>Eurotiomycetidae</taxon>
        <taxon>Eurotiales</taxon>
        <taxon>Aspergillaceae</taxon>
        <taxon>Aspergillus</taxon>
        <taxon>Aspergillus subgen. Circumdati</taxon>
    </lineage>
</organism>
<keyword evidence="1" id="KW-0175">Coiled coil</keyword>
<dbReference type="Proteomes" id="UP000327118">
    <property type="component" value="Unassembled WGS sequence"/>
</dbReference>
<protein>
    <submittedName>
        <fullName evidence="3">Uncharacterized protein</fullName>
    </submittedName>
</protein>
<name>A0A5N6YZ64_9EURO</name>
<feature type="compositionally biased region" description="Polar residues" evidence="2">
    <location>
        <begin position="196"/>
        <end position="205"/>
    </location>
</feature>